<dbReference type="SMART" id="SM00812">
    <property type="entry name" value="Alpha_L_fucos"/>
    <property type="match status" value="1"/>
</dbReference>
<comment type="similarity">
    <text evidence="2">Belongs to the glycosyl hydrolase 29 family.</text>
</comment>
<keyword evidence="6" id="KW-0326">Glycosidase</keyword>
<reference evidence="8" key="1">
    <citation type="journal article" date="2014" name="Int. J. Syst. Evol. Microbiol.">
        <title>Complete genome sequence of Corynebacterium casei LMG S-19264T (=DSM 44701T), isolated from a smear-ripened cheese.</title>
        <authorList>
            <consortium name="US DOE Joint Genome Institute (JGI-PGF)"/>
            <person name="Walter F."/>
            <person name="Albersmeier A."/>
            <person name="Kalinowski J."/>
            <person name="Ruckert C."/>
        </authorList>
    </citation>
    <scope>NUCLEOTIDE SEQUENCE</scope>
    <source>
        <strain evidence="8">CGMCC 1.15178</strain>
    </source>
</reference>
<dbReference type="InterPro" id="IPR057739">
    <property type="entry name" value="Glyco_hydro_29_N"/>
</dbReference>
<dbReference type="PANTHER" id="PTHR10030">
    <property type="entry name" value="ALPHA-L-FUCOSIDASE"/>
    <property type="match status" value="1"/>
</dbReference>
<dbReference type="InterPro" id="IPR013780">
    <property type="entry name" value="Glyco_hydro_b"/>
</dbReference>
<dbReference type="Gene3D" id="2.60.40.1180">
    <property type="entry name" value="Golgi alpha-mannosidase II"/>
    <property type="match status" value="1"/>
</dbReference>
<sequence length="483" mass="55701">MNNLTYQPTKESLNTHPVPEWFEDAKFGVFIHWGLYSIPGFAPLGSLEETLKTNYDRALLDYPYAEGYWNAIKDPDSPSAKYHKAKYGNMPYQGFKPMFMDELEHWDPSAWAKIFSDAGAKYVVIVSKHHEGFCLWPTEVRNPHEQDWFSKRDIIGELAEAVRKEGMRFGIYYSGGIDWTFRRRISRTFMDYSFSTPGGDYPAYADAQVRELIKRYRPDILWNDICWPTDLDALFRLFAYYYEVVPDGVINDRWKHTSSSTKFMSLKPVRAMMDMMVKQMIKKNPDIHGALVQPAIPHSDFATPEYTKYTDIQARKWEMTRGIGNSFGYNRNESEEDYASFESLLLDFLDAVSKNGNLLLNVGPRGEDAQIPVEQRSRLFKFGDWLKQNGDAVYGTRPWTRAEAITETDEAIRFTKKDNNIYLMILGNPSGLTIKVKDVFIEGEASLLADGSPIKIERDGNDMVLTFTRQLHDLFVPVVLIQS</sequence>
<comment type="caution">
    <text evidence="8">The sequence shown here is derived from an EMBL/GenBank/DDBJ whole genome shotgun (WGS) entry which is preliminary data.</text>
</comment>
<dbReference type="Pfam" id="PF01120">
    <property type="entry name" value="Alpha_L_fucos"/>
    <property type="match status" value="1"/>
</dbReference>
<keyword evidence="9" id="KW-1185">Reference proteome</keyword>
<dbReference type="GO" id="GO:0004560">
    <property type="term" value="F:alpha-L-fucosidase activity"/>
    <property type="evidence" value="ECO:0007669"/>
    <property type="project" value="InterPro"/>
</dbReference>
<dbReference type="SUPFAM" id="SSF51011">
    <property type="entry name" value="Glycosyl hydrolase domain"/>
    <property type="match status" value="1"/>
</dbReference>
<dbReference type="Gene3D" id="3.20.20.80">
    <property type="entry name" value="Glycosidases"/>
    <property type="match status" value="1"/>
</dbReference>
<evidence type="ECO:0000256" key="2">
    <source>
        <dbReference type="ARBA" id="ARBA00007951"/>
    </source>
</evidence>
<dbReference type="GO" id="GO:0016139">
    <property type="term" value="P:glycoside catabolic process"/>
    <property type="evidence" value="ECO:0007669"/>
    <property type="project" value="TreeGrafter"/>
</dbReference>
<keyword evidence="4" id="KW-0732">Signal</keyword>
<dbReference type="GO" id="GO:0006004">
    <property type="term" value="P:fucose metabolic process"/>
    <property type="evidence" value="ECO:0007669"/>
    <property type="project" value="InterPro"/>
</dbReference>
<dbReference type="GO" id="GO:0005764">
    <property type="term" value="C:lysosome"/>
    <property type="evidence" value="ECO:0007669"/>
    <property type="project" value="TreeGrafter"/>
</dbReference>
<dbReference type="EC" id="3.2.1.51" evidence="3"/>
<dbReference type="InterPro" id="IPR000933">
    <property type="entry name" value="Glyco_hydro_29"/>
</dbReference>
<keyword evidence="5" id="KW-0378">Hydrolase</keyword>
<name>A0A916ZLK4_9BACL</name>
<evidence type="ECO:0000259" key="7">
    <source>
        <dbReference type="Pfam" id="PF01120"/>
    </source>
</evidence>
<dbReference type="RefSeq" id="WP_189000989.1">
    <property type="nucleotide sequence ID" value="NZ_BMHP01000019.1"/>
</dbReference>
<gene>
    <name evidence="8" type="ORF">GCM10010911_71830</name>
</gene>
<organism evidence="8 9">
    <name type="scientific">Paenibacillus nasutitermitis</name>
    <dbReference type="NCBI Taxonomy" id="1652958"/>
    <lineage>
        <taxon>Bacteria</taxon>
        <taxon>Bacillati</taxon>
        <taxon>Bacillota</taxon>
        <taxon>Bacilli</taxon>
        <taxon>Bacillales</taxon>
        <taxon>Paenibacillaceae</taxon>
        <taxon>Paenibacillus</taxon>
    </lineage>
</organism>
<evidence type="ECO:0000313" key="9">
    <source>
        <dbReference type="Proteomes" id="UP000612456"/>
    </source>
</evidence>
<evidence type="ECO:0000256" key="4">
    <source>
        <dbReference type="ARBA" id="ARBA00022729"/>
    </source>
</evidence>
<protein>
    <recommendedName>
        <fullName evidence="3">alpha-L-fucosidase</fullName>
        <ecNumber evidence="3">3.2.1.51</ecNumber>
    </recommendedName>
</protein>
<dbReference type="PIRSF" id="PIRSF001092">
    <property type="entry name" value="Alpha-L-fucosidase"/>
    <property type="match status" value="1"/>
</dbReference>
<reference evidence="8" key="2">
    <citation type="submission" date="2020-09" db="EMBL/GenBank/DDBJ databases">
        <authorList>
            <person name="Sun Q."/>
            <person name="Zhou Y."/>
        </authorList>
    </citation>
    <scope>NUCLEOTIDE SEQUENCE</scope>
    <source>
        <strain evidence="8">CGMCC 1.15178</strain>
    </source>
</reference>
<evidence type="ECO:0000256" key="1">
    <source>
        <dbReference type="ARBA" id="ARBA00004071"/>
    </source>
</evidence>
<evidence type="ECO:0000256" key="6">
    <source>
        <dbReference type="ARBA" id="ARBA00023295"/>
    </source>
</evidence>
<dbReference type="InterPro" id="IPR017853">
    <property type="entry name" value="GH"/>
</dbReference>
<dbReference type="SUPFAM" id="SSF51445">
    <property type="entry name" value="(Trans)glycosidases"/>
    <property type="match status" value="1"/>
</dbReference>
<evidence type="ECO:0000313" key="8">
    <source>
        <dbReference type="EMBL" id="GGE02444.1"/>
    </source>
</evidence>
<comment type="function">
    <text evidence="1">Alpha-L-fucosidase is responsible for hydrolyzing the alpha-1,6-linked fucose joined to the reducing-end N-acetylglucosamine of the carbohydrate moieties of glycoproteins.</text>
</comment>
<dbReference type="PRINTS" id="PR00741">
    <property type="entry name" value="GLHYDRLASE29"/>
</dbReference>
<dbReference type="PANTHER" id="PTHR10030:SF37">
    <property type="entry name" value="ALPHA-L-FUCOSIDASE-RELATED"/>
    <property type="match status" value="1"/>
</dbReference>
<dbReference type="Proteomes" id="UP000612456">
    <property type="component" value="Unassembled WGS sequence"/>
</dbReference>
<evidence type="ECO:0000256" key="5">
    <source>
        <dbReference type="ARBA" id="ARBA00022801"/>
    </source>
</evidence>
<feature type="domain" description="Glycoside hydrolase family 29 N-terminal" evidence="7">
    <location>
        <begin position="4"/>
        <end position="391"/>
    </location>
</feature>
<evidence type="ECO:0000256" key="3">
    <source>
        <dbReference type="ARBA" id="ARBA00012662"/>
    </source>
</evidence>
<accession>A0A916ZLK4</accession>
<proteinExistence type="inferred from homology"/>
<dbReference type="InterPro" id="IPR016286">
    <property type="entry name" value="FUC_metazoa-typ"/>
</dbReference>
<dbReference type="EMBL" id="BMHP01000019">
    <property type="protein sequence ID" value="GGE02444.1"/>
    <property type="molecule type" value="Genomic_DNA"/>
</dbReference>
<dbReference type="AlphaFoldDB" id="A0A916ZLK4"/>